<dbReference type="GO" id="GO:0046983">
    <property type="term" value="F:protein dimerization activity"/>
    <property type="evidence" value="ECO:0007669"/>
    <property type="project" value="InterPro"/>
</dbReference>
<dbReference type="OrthoDB" id="678337at2759"/>
<keyword evidence="2" id="KW-1185">Reference proteome</keyword>
<reference evidence="1" key="1">
    <citation type="submission" date="2020-10" db="EMBL/GenBank/DDBJ databases">
        <authorList>
            <person name="Han B."/>
            <person name="Lu T."/>
            <person name="Zhao Q."/>
            <person name="Huang X."/>
            <person name="Zhao Y."/>
        </authorList>
    </citation>
    <scope>NUCLEOTIDE SEQUENCE</scope>
</reference>
<dbReference type="SUPFAM" id="SSF55455">
    <property type="entry name" value="SRF-like"/>
    <property type="match status" value="1"/>
</dbReference>
<protein>
    <recommendedName>
        <fullName evidence="3">MADS-box domain-containing protein</fullName>
    </recommendedName>
</protein>
<evidence type="ECO:0000313" key="1">
    <source>
        <dbReference type="EMBL" id="CAD6253205.1"/>
    </source>
</evidence>
<organism evidence="1 2">
    <name type="scientific">Miscanthus lutarioriparius</name>
    <dbReference type="NCBI Taxonomy" id="422564"/>
    <lineage>
        <taxon>Eukaryota</taxon>
        <taxon>Viridiplantae</taxon>
        <taxon>Streptophyta</taxon>
        <taxon>Embryophyta</taxon>
        <taxon>Tracheophyta</taxon>
        <taxon>Spermatophyta</taxon>
        <taxon>Magnoliopsida</taxon>
        <taxon>Liliopsida</taxon>
        <taxon>Poales</taxon>
        <taxon>Poaceae</taxon>
        <taxon>PACMAD clade</taxon>
        <taxon>Panicoideae</taxon>
        <taxon>Andropogonodae</taxon>
        <taxon>Andropogoneae</taxon>
        <taxon>Saccharinae</taxon>
        <taxon>Miscanthus</taxon>
    </lineage>
</organism>
<sequence>MLLGVRHIRDAPRAWRKKACELTTLCGIKLCVVVYGEGEAQPKVLPSDEEAKQLLMKFNSMLDVSSLKKKKNQEEFLHSRSLKLHEQVLAVGV</sequence>
<evidence type="ECO:0008006" key="3">
    <source>
        <dbReference type="Google" id="ProtNLM"/>
    </source>
</evidence>
<comment type="caution">
    <text evidence="1">The sequence shown here is derived from an EMBL/GenBank/DDBJ whole genome shotgun (WGS) entry which is preliminary data.</text>
</comment>
<dbReference type="EMBL" id="CAJGYO010000009">
    <property type="protein sequence ID" value="CAD6253205.1"/>
    <property type="molecule type" value="Genomic_DNA"/>
</dbReference>
<dbReference type="AlphaFoldDB" id="A0A811PYR1"/>
<evidence type="ECO:0000313" key="2">
    <source>
        <dbReference type="Proteomes" id="UP000604825"/>
    </source>
</evidence>
<dbReference type="GO" id="GO:0003677">
    <property type="term" value="F:DNA binding"/>
    <property type="evidence" value="ECO:0007669"/>
    <property type="project" value="InterPro"/>
</dbReference>
<name>A0A811PYR1_9POAL</name>
<dbReference type="InterPro" id="IPR036879">
    <property type="entry name" value="TF_MADSbox_sf"/>
</dbReference>
<dbReference type="Gene3D" id="3.40.1810.10">
    <property type="entry name" value="Transcription factor, MADS-box"/>
    <property type="match status" value="1"/>
</dbReference>
<proteinExistence type="predicted"/>
<accession>A0A811PYR1</accession>
<dbReference type="Proteomes" id="UP000604825">
    <property type="component" value="Unassembled WGS sequence"/>
</dbReference>
<gene>
    <name evidence="1" type="ORF">NCGR_LOCUS36839</name>
</gene>